<dbReference type="STRING" id="97972.A0A2V1E317"/>
<accession>A0A2V1E317</accession>
<keyword evidence="2" id="KW-1185">Reference proteome</keyword>
<dbReference type="OrthoDB" id="422086at2759"/>
<dbReference type="Proteomes" id="UP000244855">
    <property type="component" value="Unassembled WGS sequence"/>
</dbReference>
<dbReference type="EMBL" id="KZ805320">
    <property type="protein sequence ID" value="PVI04599.1"/>
    <property type="molecule type" value="Genomic_DNA"/>
</dbReference>
<evidence type="ECO:0000313" key="2">
    <source>
        <dbReference type="Proteomes" id="UP000244855"/>
    </source>
</evidence>
<protein>
    <recommendedName>
        <fullName evidence="3">RRM domain-containing protein</fullName>
    </recommendedName>
</protein>
<organism evidence="1 2">
    <name type="scientific">Periconia macrospinosa</name>
    <dbReference type="NCBI Taxonomy" id="97972"/>
    <lineage>
        <taxon>Eukaryota</taxon>
        <taxon>Fungi</taxon>
        <taxon>Dikarya</taxon>
        <taxon>Ascomycota</taxon>
        <taxon>Pezizomycotina</taxon>
        <taxon>Dothideomycetes</taxon>
        <taxon>Pleosporomycetidae</taxon>
        <taxon>Pleosporales</taxon>
        <taxon>Massarineae</taxon>
        <taxon>Periconiaceae</taxon>
        <taxon>Periconia</taxon>
    </lineage>
</organism>
<sequence>MTAERVQDVLRKSEGNVMYLTSQLVDSGAISIDTLDEFAGLCRSLMIVLGKNDKPAVTTGSVSKTEPDVKVAAQAISTSKDSMAGVTAWPAQEKREKGTLDNSACVDVCLTNLDLVAGMRTCILKGVNSIKNIHDLQALVWGGPLEYIELDRDGSGCGVVRFLTPEACEAYFDATANGIKLPGDSGSLVFVEQKPGVNSTNDTLNNAATNNITRCVRALDADKDWNAYALMGLARGPDKRKREVDVILSGVDSNKRFYFDFRFANIYDAINFRRSLTVDEDWEMCKLIHVSDPCATAQGPHFNDVESDGKLIAKGFT</sequence>
<reference evidence="1 2" key="1">
    <citation type="journal article" date="2018" name="Sci. Rep.">
        <title>Comparative genomics provides insights into the lifestyle and reveals functional heterogeneity of dark septate endophytic fungi.</title>
        <authorList>
            <person name="Knapp D.G."/>
            <person name="Nemeth J.B."/>
            <person name="Barry K."/>
            <person name="Hainaut M."/>
            <person name="Henrissat B."/>
            <person name="Johnson J."/>
            <person name="Kuo A."/>
            <person name="Lim J.H.P."/>
            <person name="Lipzen A."/>
            <person name="Nolan M."/>
            <person name="Ohm R.A."/>
            <person name="Tamas L."/>
            <person name="Grigoriev I.V."/>
            <person name="Spatafora J.W."/>
            <person name="Nagy L.G."/>
            <person name="Kovacs G.M."/>
        </authorList>
    </citation>
    <scope>NUCLEOTIDE SEQUENCE [LARGE SCALE GENOMIC DNA]</scope>
    <source>
        <strain evidence="1 2">DSE2036</strain>
    </source>
</reference>
<evidence type="ECO:0000313" key="1">
    <source>
        <dbReference type="EMBL" id="PVI04599.1"/>
    </source>
</evidence>
<name>A0A2V1E317_9PLEO</name>
<dbReference type="AlphaFoldDB" id="A0A2V1E317"/>
<proteinExistence type="predicted"/>
<gene>
    <name evidence="1" type="ORF">DM02DRAFT_168034</name>
</gene>
<evidence type="ECO:0008006" key="3">
    <source>
        <dbReference type="Google" id="ProtNLM"/>
    </source>
</evidence>